<reference evidence="1" key="1">
    <citation type="submission" date="2020-08" db="EMBL/GenBank/DDBJ databases">
        <title>Multicomponent nature underlies the extraordinary mechanical properties of spider dragline silk.</title>
        <authorList>
            <person name="Kono N."/>
            <person name="Nakamura H."/>
            <person name="Mori M."/>
            <person name="Yoshida Y."/>
            <person name="Ohtoshi R."/>
            <person name="Malay A.D."/>
            <person name="Moran D.A.P."/>
            <person name="Tomita M."/>
            <person name="Numata K."/>
            <person name="Arakawa K."/>
        </authorList>
    </citation>
    <scope>NUCLEOTIDE SEQUENCE</scope>
</reference>
<dbReference type="EMBL" id="BMAV01021493">
    <property type="protein sequence ID" value="GFY75578.1"/>
    <property type="molecule type" value="Genomic_DNA"/>
</dbReference>
<keyword evidence="2" id="KW-1185">Reference proteome</keyword>
<protein>
    <submittedName>
        <fullName evidence="1">Uncharacterized protein</fullName>
    </submittedName>
</protein>
<name>A0A8X6YNG0_9ARAC</name>
<dbReference type="Proteomes" id="UP000886998">
    <property type="component" value="Unassembled WGS sequence"/>
</dbReference>
<evidence type="ECO:0000313" key="1">
    <source>
        <dbReference type="EMBL" id="GFY75578.1"/>
    </source>
</evidence>
<gene>
    <name evidence="1" type="ORF">TNIN_41851</name>
</gene>
<dbReference type="AlphaFoldDB" id="A0A8X6YNG0"/>
<organism evidence="1 2">
    <name type="scientific">Trichonephila inaurata madagascariensis</name>
    <dbReference type="NCBI Taxonomy" id="2747483"/>
    <lineage>
        <taxon>Eukaryota</taxon>
        <taxon>Metazoa</taxon>
        <taxon>Ecdysozoa</taxon>
        <taxon>Arthropoda</taxon>
        <taxon>Chelicerata</taxon>
        <taxon>Arachnida</taxon>
        <taxon>Araneae</taxon>
        <taxon>Araneomorphae</taxon>
        <taxon>Entelegynae</taxon>
        <taxon>Araneoidea</taxon>
        <taxon>Nephilidae</taxon>
        <taxon>Trichonephila</taxon>
        <taxon>Trichonephila inaurata</taxon>
    </lineage>
</organism>
<sequence length="156" mass="17719">MDLLFYTLILYSNKNKTKTLGNYRTFLIPPLLFPRKPPPLKFQISKEIESISSNKSYYRKQHNCPEAKALVPEYRGVGHERSPSLGPKPVISPCHAKPEGGGARRDAEQRAIDTVRLLKVSIILLNPRRAVKLWRLLPFLGWSLDLLERASPAACK</sequence>
<evidence type="ECO:0000313" key="2">
    <source>
        <dbReference type="Proteomes" id="UP000886998"/>
    </source>
</evidence>
<accession>A0A8X6YNG0</accession>
<comment type="caution">
    <text evidence="1">The sequence shown here is derived from an EMBL/GenBank/DDBJ whole genome shotgun (WGS) entry which is preliminary data.</text>
</comment>
<proteinExistence type="predicted"/>